<proteinExistence type="predicted"/>
<gene>
    <name evidence="1" type="ORF">Lgee_1986</name>
</gene>
<evidence type="ECO:0000313" key="1">
    <source>
        <dbReference type="EMBL" id="KTC97325.1"/>
    </source>
</evidence>
<comment type="caution">
    <text evidence="1">The sequence shown here is derived from an EMBL/GenBank/DDBJ whole genome shotgun (WGS) entry which is preliminary data.</text>
</comment>
<dbReference type="Proteomes" id="UP000054785">
    <property type="component" value="Unassembled WGS sequence"/>
</dbReference>
<dbReference type="PATRIC" id="fig|45065.4.peg.2158"/>
<sequence length="685" mass="77683">MSKLLRDNDETMIALRLQFRQSGWFSRLFFPSDMQRYLLQFYIPLMPWAASSSSYEAQYRAEAAFRFCAQYQDFITDNSLFGRFRRWLLDYLPAFNTSRLMEKWRFTQEHQLREEEFGILVANEDACAEAFQREILVFKRALANDDSLQLRGVYAKYLRKISIRSPLPSALEGFASFLITSHQKGIAYKKSDRSYGESYKGRQDMFRLFNEDAPDFAGIIASLQRLNTGIPTANLATVEQVIMLFKSGRLDKWVNGLNALHAQTMNPETNRSALHENPRLFKLLLNHSNPEHLSQGLVTLLRLGLCVKTNLLKDGKAEINVIEKLRIQQRALESTTNTLLTLPGFYFKGVTTEAGVERVFGKHLSEATKRSEQALQDNKKFDARFNRFSKLKSKHHLPKTVEMSDFETSGLNVLRLAHHPYPERVASVLGKLRMRMPDSFIEERACVVGSANGWGFALGDRSIAFFNYVQSKGLDVIYHLLLDYSQIFLHEDVMPYWEQIEDNALSPVHFVNIYRLCIHALDEDSTPAGAALARGKVAEYLQNISGKNNSHSVITETALTLMLIHGGKMLDEKLLDGQLRSLTASILLDSKNNENKTLDCIKRLQSEGFVDSETGISATQLLALTWIALQKACAKERLRSLRPSVIMGLQLDAFQEAFSATHFAKSQPSSSSEVSMTMTISPSGS</sequence>
<dbReference type="AlphaFoldDB" id="A0A0W0TP36"/>
<accession>A0A0W0TP36</accession>
<name>A0A0W0TP36_9GAMM</name>
<dbReference type="EMBL" id="LNYC01000072">
    <property type="protein sequence ID" value="KTC97325.1"/>
    <property type="molecule type" value="Genomic_DNA"/>
</dbReference>
<evidence type="ECO:0000313" key="2">
    <source>
        <dbReference type="Proteomes" id="UP000054785"/>
    </source>
</evidence>
<organism evidence="1 2">
    <name type="scientific">Legionella geestiana</name>
    <dbReference type="NCBI Taxonomy" id="45065"/>
    <lineage>
        <taxon>Bacteria</taxon>
        <taxon>Pseudomonadati</taxon>
        <taxon>Pseudomonadota</taxon>
        <taxon>Gammaproteobacteria</taxon>
        <taxon>Legionellales</taxon>
        <taxon>Legionellaceae</taxon>
        <taxon>Legionella</taxon>
    </lineage>
</organism>
<protein>
    <submittedName>
        <fullName evidence="1">Uncharacterized protein</fullName>
    </submittedName>
</protein>
<dbReference type="STRING" id="45065.Lgee_1986"/>
<reference evidence="1 2" key="1">
    <citation type="submission" date="2015-11" db="EMBL/GenBank/DDBJ databases">
        <title>Genomic analysis of 38 Legionella species identifies large and diverse effector repertoires.</title>
        <authorList>
            <person name="Burstein D."/>
            <person name="Amaro F."/>
            <person name="Zusman T."/>
            <person name="Lifshitz Z."/>
            <person name="Cohen O."/>
            <person name="Gilbert J.A."/>
            <person name="Pupko T."/>
            <person name="Shuman H.A."/>
            <person name="Segal G."/>
        </authorList>
    </citation>
    <scope>NUCLEOTIDE SEQUENCE [LARGE SCALE GENOMIC DNA]</scope>
    <source>
        <strain evidence="1 2">ATCC 49504</strain>
    </source>
</reference>
<keyword evidence="2" id="KW-1185">Reference proteome</keyword>
<dbReference type="RefSeq" id="WP_131793716.1">
    <property type="nucleotide sequence ID" value="NZ_CAAAHN010000002.1"/>
</dbReference>